<dbReference type="CDD" id="cd20953">
    <property type="entry name" value="IgI_2_Dscam"/>
    <property type="match status" value="1"/>
</dbReference>
<keyword evidence="15" id="KW-1185">Reference proteome</keyword>
<comment type="subcellular location">
    <subcellularLocation>
        <location evidence="1">Membrane</location>
        <topology evidence="1">Single-pass membrane protein</topology>
    </subcellularLocation>
</comment>
<dbReference type="CDD" id="cd00063">
    <property type="entry name" value="FN3"/>
    <property type="match status" value="6"/>
</dbReference>
<evidence type="ECO:0000256" key="1">
    <source>
        <dbReference type="ARBA" id="ARBA00004167"/>
    </source>
</evidence>
<reference evidence="16" key="1">
    <citation type="submission" date="2025-08" db="UniProtKB">
        <authorList>
            <consortium name="RefSeq"/>
        </authorList>
    </citation>
    <scope>IDENTIFICATION</scope>
</reference>
<dbReference type="SMART" id="SM00408">
    <property type="entry name" value="IGc2"/>
    <property type="match status" value="9"/>
</dbReference>
<feature type="region of interest" description="Disordered" evidence="10">
    <location>
        <begin position="1708"/>
        <end position="1739"/>
    </location>
</feature>
<dbReference type="PROSITE" id="PS50853">
    <property type="entry name" value="FN3"/>
    <property type="match status" value="6"/>
</dbReference>
<dbReference type="InterPro" id="IPR003598">
    <property type="entry name" value="Ig_sub2"/>
</dbReference>
<keyword evidence="3 12" id="KW-0732">Signal</keyword>
<feature type="domain" description="Ig-like" evidence="13">
    <location>
        <begin position="430"/>
        <end position="524"/>
    </location>
</feature>
<dbReference type="CDD" id="cd20958">
    <property type="entry name" value="IgI_5_Dscam"/>
    <property type="match status" value="1"/>
</dbReference>
<dbReference type="Pfam" id="PF25059">
    <property type="entry name" value="FN3_DSCAM-DSCAML_C"/>
    <property type="match status" value="1"/>
</dbReference>
<feature type="domain" description="Fibronectin type-III" evidence="14">
    <location>
        <begin position="1222"/>
        <end position="1315"/>
    </location>
</feature>
<protein>
    <submittedName>
        <fullName evidence="16">Cell adhesion molecule Dscam1 isoform X19</fullName>
    </submittedName>
</protein>
<dbReference type="InterPro" id="IPR021012">
    <property type="entry name" value="Dscam1_C"/>
</dbReference>
<feature type="domain" description="Fibronectin type-III" evidence="14">
    <location>
        <begin position="1504"/>
        <end position="1599"/>
    </location>
</feature>
<feature type="region of interest" description="Disordered" evidence="10">
    <location>
        <begin position="1882"/>
        <end position="2045"/>
    </location>
</feature>
<feature type="domain" description="Fibronectin type-III" evidence="14">
    <location>
        <begin position="918"/>
        <end position="1012"/>
    </location>
</feature>
<keyword evidence="5" id="KW-0130">Cell adhesion</keyword>
<dbReference type="GeneID" id="108017950"/>
<dbReference type="Pfam" id="PF07679">
    <property type="entry name" value="I-set"/>
    <property type="match status" value="4"/>
</dbReference>
<dbReference type="PROSITE" id="PS50835">
    <property type="entry name" value="IG_LIKE"/>
    <property type="match status" value="10"/>
</dbReference>
<dbReference type="CDD" id="cd20954">
    <property type="entry name" value="IgI_7_Dscam"/>
    <property type="match status" value="1"/>
</dbReference>
<dbReference type="InterPro" id="IPR007110">
    <property type="entry name" value="Ig-like_dom"/>
</dbReference>
<feature type="compositionally biased region" description="Basic and acidic residues" evidence="10">
    <location>
        <begin position="1992"/>
        <end position="2019"/>
    </location>
</feature>
<feature type="domain" description="Ig-like" evidence="13">
    <location>
        <begin position="344"/>
        <end position="423"/>
    </location>
</feature>
<evidence type="ECO:0000256" key="4">
    <source>
        <dbReference type="ARBA" id="ARBA00022737"/>
    </source>
</evidence>
<evidence type="ECO:0000256" key="2">
    <source>
        <dbReference type="ARBA" id="ARBA00022692"/>
    </source>
</evidence>
<keyword evidence="6 11" id="KW-1133">Transmembrane helix</keyword>
<name>A0ABM4TME2_DROSZ</name>
<evidence type="ECO:0000256" key="12">
    <source>
        <dbReference type="SAM" id="SignalP"/>
    </source>
</evidence>
<evidence type="ECO:0000256" key="11">
    <source>
        <dbReference type="SAM" id="Phobius"/>
    </source>
</evidence>
<feature type="domain" description="Fibronectin type-III" evidence="14">
    <location>
        <begin position="1122"/>
        <end position="1218"/>
    </location>
</feature>
<feature type="domain" description="Ig-like" evidence="13">
    <location>
        <begin position="817"/>
        <end position="909"/>
    </location>
</feature>
<dbReference type="InterPro" id="IPR003599">
    <property type="entry name" value="Ig_sub"/>
</dbReference>
<feature type="region of interest" description="Disordered" evidence="10">
    <location>
        <begin position="1814"/>
        <end position="1866"/>
    </location>
</feature>
<feature type="domain" description="Ig-like" evidence="13">
    <location>
        <begin position="620"/>
        <end position="715"/>
    </location>
</feature>
<dbReference type="InterPro" id="IPR036116">
    <property type="entry name" value="FN3_sf"/>
</dbReference>
<dbReference type="CDD" id="cd20957">
    <property type="entry name" value="IgC2_3_Dscam"/>
    <property type="match status" value="1"/>
</dbReference>
<dbReference type="CDD" id="cd20955">
    <property type="entry name" value="IgI_1_Dscam"/>
    <property type="match status" value="1"/>
</dbReference>
<evidence type="ECO:0000259" key="14">
    <source>
        <dbReference type="PROSITE" id="PS50853"/>
    </source>
</evidence>
<feature type="domain" description="Fibronectin type-III" evidence="14">
    <location>
        <begin position="1407"/>
        <end position="1500"/>
    </location>
</feature>
<dbReference type="RefSeq" id="XP_070851136.1">
    <property type="nucleotide sequence ID" value="XM_070995035.1"/>
</dbReference>
<feature type="signal peptide" evidence="12">
    <location>
        <begin position="1"/>
        <end position="28"/>
    </location>
</feature>
<dbReference type="SUPFAM" id="SSF48726">
    <property type="entry name" value="Immunoglobulin"/>
    <property type="match status" value="10"/>
</dbReference>
<dbReference type="SUPFAM" id="SSF49265">
    <property type="entry name" value="Fibronectin type III"/>
    <property type="match status" value="3"/>
</dbReference>
<gene>
    <name evidence="16" type="primary">Dscam1</name>
</gene>
<evidence type="ECO:0000256" key="5">
    <source>
        <dbReference type="ARBA" id="ARBA00022889"/>
    </source>
</evidence>
<feature type="chain" id="PRO_5046100933" evidence="12">
    <location>
        <begin position="29"/>
        <end position="2045"/>
    </location>
</feature>
<dbReference type="SMART" id="SM00060">
    <property type="entry name" value="FN3"/>
    <property type="match status" value="6"/>
</dbReference>
<sequence length="2045" mass="226209">MNMPNERPKWLMLYAAVALIACGSQCFAANPPDADQKGPVFLKEPTNRIDFSNSTGAEIECKASGNPMPEIIWIRSDGTAVGDVPGLRQISSDGKLVFPPFRAEDYRQEVHAQVYACLARNQFGSIISRDVHVRAVVAQYYEADVNKEHVIRGNSAVIKCLIPSFVADFVEVVSWHTDEEENYFPGAEYDGKYLVLPSGELHIREVGPEDGYKSYQCRTKHRLTGETRLSATKGRLVITEPIGSVPPKINNINDKFQLMQVKLESDFAMQCPGQAYPVPVVRWYKFIEGTTRKQAVVLNDRVKQVSGTLIIKDAVVEDSGKYLCVVNNSVGGESVETVLTVTAPLSAKIDPPTQTVDFGRPAVFTCQYTGNPIKTVSWMKDGKAIGHSEPVLRIESVKKEDKGMYQCFVRNDQESAEASAELKLGGRFDPPVIRQAFQEETMEPGPSVFLKCVAGGNPTPEISWELDGKKIANNDRYQVGQYVTVNGDVVSYLNITSVHANDGGLYKCIAKSKVGVAEHSAKLNVYGLPYIRQMEKKAIVAGETLIVTCPVAGYPIDSIVWERDNRALPINRKQKVFPNGTLIIENVERNSDQATYTCVAKNQEGYSARGSLEVQVMVLPQIVPFAYEDLINMGDSIDLFCQIQKGDRPIKVHWSFERNAGEPGFDHLQPQMRTNRISGKTSMLSIPSATQAHTGRYTCIASNKAGTTTYSADLTVNVPPRWILEPTDKAFAQGSDAKVECKADGFPKPQVTWKKAVGDTPGEYKDLKKSDNIRVEEGTLHVDNIQKTNEGYYLCEAINGIGSGLSAVIMISVQAPPEFTEKLRNQTARRGEPAVLQCEAKGEKPIGILWNMNNMRLDPKNDNRYTIREEILSTGVMSSLSIKRTERSDSALFTCVATNAFGSDDASINMIVQEVPEMPYALKVLDKSGRSVQLSWAQPYDGNSPLDRYIIEFKRSRASWSEIDRVIVPGHTTEAQVQKLSPATTYNIRIVAENAIGTSQSSEAVTIITAEEAPSGKPQNIKVEPVNQTTMRVTWKPPPRTEWNGEILGYYVGYKLSNTNSSYVFETINFITEEGKEHNLELQNLRVYTQYSVVIQAFNKIGAGPLSEEEKQFTAEGTPSQPPSDTACTTLTSQTIRVGWVSPPLESANGVIKTYKVVYAPSDEWYDETKRHYKKTASSDTVLHGLKKYTNYTMQVLATTAGGDGVRSVPIHCQTEPDVPEAPTDVKALVMGNAAILVSWRPPAQPNGIITQYTVYSKAEGAETETKTQKVPHYQMSFEATELEKNKPYEFWVTASTTIGEGQQSKSIVAMPSDQVPAKIASFDDTFTATFKEDAKMPCLAVGAPQPEITWKIKGVEFSANDRMRVLPDGSLLIKSVNRQDAGDYSCHAENSIAKDSITHKLIVLAPPQSPHVTLSATTTDALTVKLKPHEGDTAPLHGYTLHYKPEFGEWETSEVSVDSQKHNIESLLCGSRYQVYATGFNNIGAGEASDILNTRTKGQKPKLPEKPRFIEVSSNSVSLHFKAWKDGGCPMSHFVVESKKRDQIEWNQISNNVKPDNNYVVLDLEPATWYNLRITAHNSAGFTVAEYDFATLTVTGGTIAPLDDGTGHGNVHTRIRLPAWMPEWLDLNFMVPLIATVVVVAVGICVVCVALSRRRADDMRGGQKDVYYDVVYNQTMGPGATLDKRRPDLRDELGYIAPPNRKLPPVPGSNYNTCDRIKRGRGGLRSNHSTWDPRRNPNLYEELKAPPVPMHGNHYGHAHGNAECHYRHPGMEDEICPYATFHLLGFREEMDPTKAMNFQTFPHQNGHAGPVPGHAGTMLPPGHPGHVHSRSGSQSMPRANRYQRKNSQGGQSSIYTPAPEYDDPANCAEEDQYRRYTRVNSQGGSLYSGPGPEYDDPANCAPEEDQYGSQYGGPYGQPYDHYGSRGSMGRRSIGSARNPGNGSPEPPPPPPRNHDMSNSSFNDSKESNEISEAECDRDHGPRGNYGEDSNEAVKRSPQPKDQRTTEEMRKLIESRRQLNETGPKQLQLQQTNGAGFTAYDTMAV</sequence>
<dbReference type="PANTHER" id="PTHR10075:SF53">
    <property type="entry name" value="DOWN SYNDROME CELL ADHESION MOLECULE 1, ISOFORM BQ"/>
    <property type="match status" value="1"/>
</dbReference>
<dbReference type="InterPro" id="IPR056754">
    <property type="entry name" value="DSCAM/DSCAML_C"/>
</dbReference>
<dbReference type="Pfam" id="PF13927">
    <property type="entry name" value="Ig_3"/>
    <property type="match status" value="4"/>
</dbReference>
<keyword evidence="7 11" id="KW-0472">Membrane</keyword>
<feature type="compositionally biased region" description="Basic and acidic residues" evidence="10">
    <location>
        <begin position="1964"/>
        <end position="1982"/>
    </location>
</feature>
<feature type="domain" description="Ig-like" evidence="13">
    <location>
        <begin position="247"/>
        <end position="340"/>
    </location>
</feature>
<evidence type="ECO:0000313" key="16">
    <source>
        <dbReference type="RefSeq" id="XP_070851136.1"/>
    </source>
</evidence>
<feature type="compositionally biased region" description="Polar residues" evidence="10">
    <location>
        <begin position="2020"/>
        <end position="2035"/>
    </location>
</feature>
<dbReference type="Pfam" id="PF00041">
    <property type="entry name" value="fn3"/>
    <property type="match status" value="5"/>
</dbReference>
<keyword evidence="9" id="KW-0393">Immunoglobulin domain</keyword>
<evidence type="ECO:0000256" key="8">
    <source>
        <dbReference type="ARBA" id="ARBA00023157"/>
    </source>
</evidence>
<feature type="transmembrane region" description="Helical" evidence="11">
    <location>
        <begin position="1630"/>
        <end position="1652"/>
    </location>
</feature>
<feature type="domain" description="Fibronectin type-III" evidence="14">
    <location>
        <begin position="1017"/>
        <end position="1121"/>
    </location>
</feature>
<proteinExistence type="predicted"/>
<feature type="domain" description="Ig-like" evidence="13">
    <location>
        <begin position="138"/>
        <end position="230"/>
    </location>
</feature>
<feature type="domain" description="Ig-like" evidence="13">
    <location>
        <begin position="529"/>
        <end position="615"/>
    </location>
</feature>
<feature type="compositionally biased region" description="Polar residues" evidence="10">
    <location>
        <begin position="1846"/>
        <end position="1856"/>
    </location>
</feature>
<dbReference type="Gene3D" id="2.60.40.10">
    <property type="entry name" value="Immunoglobulins"/>
    <property type="match status" value="16"/>
</dbReference>
<feature type="domain" description="Ig-like" evidence="13">
    <location>
        <begin position="720"/>
        <end position="812"/>
    </location>
</feature>
<dbReference type="InterPro" id="IPR003961">
    <property type="entry name" value="FN3_dom"/>
</dbReference>
<dbReference type="Pfam" id="PF12355">
    <property type="entry name" value="Dscam_C"/>
    <property type="match status" value="1"/>
</dbReference>
<feature type="domain" description="Ig-like" evidence="13">
    <location>
        <begin position="39"/>
        <end position="134"/>
    </location>
</feature>
<dbReference type="PROSITE" id="PS51257">
    <property type="entry name" value="PROKAR_LIPOPROTEIN"/>
    <property type="match status" value="1"/>
</dbReference>
<dbReference type="InterPro" id="IPR013098">
    <property type="entry name" value="Ig_I-set"/>
</dbReference>
<dbReference type="CDD" id="cd20956">
    <property type="entry name" value="IgI_4_Dscam"/>
    <property type="match status" value="1"/>
</dbReference>
<evidence type="ECO:0000256" key="6">
    <source>
        <dbReference type="ARBA" id="ARBA00022989"/>
    </source>
</evidence>
<keyword evidence="2 11" id="KW-0812">Transmembrane</keyword>
<accession>A0ABM4TME2</accession>
<dbReference type="InterPro" id="IPR036179">
    <property type="entry name" value="Ig-like_dom_sf"/>
</dbReference>
<dbReference type="PANTHER" id="PTHR10075">
    <property type="entry name" value="BASIGIN RELATED"/>
    <property type="match status" value="1"/>
</dbReference>
<evidence type="ECO:0000256" key="3">
    <source>
        <dbReference type="ARBA" id="ARBA00022729"/>
    </source>
</evidence>
<dbReference type="InterPro" id="IPR013783">
    <property type="entry name" value="Ig-like_fold"/>
</dbReference>
<evidence type="ECO:0000259" key="13">
    <source>
        <dbReference type="PROSITE" id="PS50835"/>
    </source>
</evidence>
<evidence type="ECO:0000256" key="9">
    <source>
        <dbReference type="ARBA" id="ARBA00023319"/>
    </source>
</evidence>
<evidence type="ECO:0000256" key="10">
    <source>
        <dbReference type="SAM" id="MobiDB-lite"/>
    </source>
</evidence>
<feature type="compositionally biased region" description="Low complexity" evidence="10">
    <location>
        <begin position="1917"/>
        <end position="1938"/>
    </location>
</feature>
<evidence type="ECO:0000256" key="7">
    <source>
        <dbReference type="ARBA" id="ARBA00023136"/>
    </source>
</evidence>
<dbReference type="Proteomes" id="UP001652628">
    <property type="component" value="Chromosome 2R"/>
</dbReference>
<dbReference type="SMART" id="SM00409">
    <property type="entry name" value="IG"/>
    <property type="match status" value="10"/>
</dbReference>
<keyword evidence="4" id="KW-0677">Repeat</keyword>
<evidence type="ECO:0000313" key="15">
    <source>
        <dbReference type="Proteomes" id="UP001652628"/>
    </source>
</evidence>
<feature type="domain" description="Ig-like" evidence="13">
    <location>
        <begin position="1317"/>
        <end position="1399"/>
    </location>
</feature>
<keyword evidence="8" id="KW-1015">Disulfide bond</keyword>
<organism evidence="15 16">
    <name type="scientific">Drosophila suzukii</name>
    <name type="common">Spotted-wing drosophila fruit fly</name>
    <dbReference type="NCBI Taxonomy" id="28584"/>
    <lineage>
        <taxon>Eukaryota</taxon>
        <taxon>Metazoa</taxon>
        <taxon>Ecdysozoa</taxon>
        <taxon>Arthropoda</taxon>
        <taxon>Hexapoda</taxon>
        <taxon>Insecta</taxon>
        <taxon>Pterygota</taxon>
        <taxon>Neoptera</taxon>
        <taxon>Endopterygota</taxon>
        <taxon>Diptera</taxon>
        <taxon>Brachycera</taxon>
        <taxon>Muscomorpha</taxon>
        <taxon>Ephydroidea</taxon>
        <taxon>Drosophilidae</taxon>
        <taxon>Drosophila</taxon>
        <taxon>Sophophora</taxon>
    </lineage>
</organism>